<keyword evidence="1" id="KW-0547">Nucleotide-binding</keyword>
<protein>
    <submittedName>
        <fullName evidence="5">LuxR family transcriptional regulator</fullName>
    </submittedName>
</protein>
<dbReference type="Pfam" id="PF00196">
    <property type="entry name" value="GerE"/>
    <property type="match status" value="1"/>
</dbReference>
<dbReference type="InterPro" id="IPR016032">
    <property type="entry name" value="Sig_transdc_resp-reg_C-effctor"/>
</dbReference>
<dbReference type="GO" id="GO:0004016">
    <property type="term" value="F:adenylate cyclase activity"/>
    <property type="evidence" value="ECO:0007669"/>
    <property type="project" value="TreeGrafter"/>
</dbReference>
<dbReference type="SMART" id="SM00421">
    <property type="entry name" value="HTH_LUXR"/>
    <property type="match status" value="1"/>
</dbReference>
<proteinExistence type="predicted"/>
<dbReference type="SUPFAM" id="SSF52540">
    <property type="entry name" value="P-loop containing nucleoside triphosphate hydrolases"/>
    <property type="match status" value="1"/>
</dbReference>
<evidence type="ECO:0000256" key="1">
    <source>
        <dbReference type="ARBA" id="ARBA00022741"/>
    </source>
</evidence>
<dbReference type="PANTHER" id="PTHR16305:SF28">
    <property type="entry name" value="GUANYLATE CYCLASE DOMAIN-CONTAINING PROTEIN"/>
    <property type="match status" value="1"/>
</dbReference>
<dbReference type="PROSITE" id="PS00622">
    <property type="entry name" value="HTH_LUXR_1"/>
    <property type="match status" value="1"/>
</dbReference>
<dbReference type="SUPFAM" id="SSF48452">
    <property type="entry name" value="TPR-like"/>
    <property type="match status" value="1"/>
</dbReference>
<dbReference type="EMBL" id="KF301601">
    <property type="protein sequence ID" value="AHH53518.1"/>
    <property type="molecule type" value="Genomic_DNA"/>
</dbReference>
<dbReference type="InterPro" id="IPR041664">
    <property type="entry name" value="AAA_16"/>
</dbReference>
<feature type="compositionally biased region" description="Basic and acidic residues" evidence="3">
    <location>
        <begin position="1"/>
        <end position="16"/>
    </location>
</feature>
<dbReference type="GO" id="GO:0003677">
    <property type="term" value="F:DNA binding"/>
    <property type="evidence" value="ECO:0007669"/>
    <property type="project" value="InterPro"/>
</dbReference>
<feature type="region of interest" description="Disordered" evidence="3">
    <location>
        <begin position="1"/>
        <end position="27"/>
    </location>
</feature>
<dbReference type="Pfam" id="PF13191">
    <property type="entry name" value="AAA_16"/>
    <property type="match status" value="1"/>
</dbReference>
<dbReference type="PRINTS" id="PR00038">
    <property type="entry name" value="HTHLUXR"/>
</dbReference>
<dbReference type="PANTHER" id="PTHR16305">
    <property type="entry name" value="TESTICULAR SOLUBLE ADENYLYL CYCLASE"/>
    <property type="match status" value="1"/>
</dbReference>
<dbReference type="InterPro" id="IPR011990">
    <property type="entry name" value="TPR-like_helical_dom_sf"/>
</dbReference>
<dbReference type="GO" id="GO:0005737">
    <property type="term" value="C:cytoplasm"/>
    <property type="evidence" value="ECO:0007669"/>
    <property type="project" value="TreeGrafter"/>
</dbReference>
<evidence type="ECO:0000256" key="2">
    <source>
        <dbReference type="ARBA" id="ARBA00022840"/>
    </source>
</evidence>
<name>W5VGJ1_SACPI</name>
<sequence length="982" mass="105360">MELDPKVPIDHTESRRAASAVSAEPGGRASMDLVERHRELDTLQELFVRCRRGHGQIALLTGSVASGKTELLNTFADTASASGAVVLTATASRAEQPLQLGVMDQLLRQVTSTAEAPRNVQRLLEEPGTDGQPETSGEPIPPPHPQVMRALCGAVLGIAADRPVVLGVDDVQFADSQSLQTLLYIQRRMRSAPVLMILTEWSQARPGQLPFHTEVARLPYFSRLRLAPLSPDGVAELLAQHFDPPTVRQLTPAYYQTSGGNPLLVHALIEDYVSIEHPASPGTRAAPVVGESFGQAVLACLHRWEFALCRVARGLALLGDAASPHRLGRLLGMTADSATQVLDVLTTAGLAESGTFRHPRARAAVLRALAPSERSALHVRAAELLYQDGESPTTVAGHLIAADRADDRWAVNVLRGAAELALEDDEEPLAAACLELAQRECTDERDRAVITELLARAEWRSGPANADLRINGLRTALRDGHLSAHDSLTLVKYLLWHSRAGEAADVLRTQLSSQGTRSDRTDLQLAYLLLSFSHPPHFPSHPDVPSDVVGDGALPPAEEPWRRAAAALGVVLTRGPVDSAVGAAEHILQTCAMSDRTLETLLSALLALMYADHSHRAALLCDSLLEEAGGRRATVWRTQFWTLRSDIAMRLGDPLLAAEHARAALDALSATNCGIGIATPLSTAILATTAMGDLGEAAALLKRPVPEDLFRTWFGPPYLYARGQYFLAAGRTATALRDFHQCGALMSGWAIDHPSIAPWRSGVAQAQLLLGRADEARKSAEDQLALPGAGLRTRGVSLRLLAESSSPERRVPRLEEATEMLSEAGDRLELAVTLGALAEASRARGAFTRADAALEQAMELARGCHAPVLQQQLVSSARHAGGHDSVPRETDGLASLSRAERRVASLAGLGHTNRTISRKLGITVSTVEQHLTRVYRKLNVQSRAELPTGLPLRPVPTGVPSERACAHGPVNSLHQRTPAANC</sequence>
<feature type="domain" description="HTH luxR-type" evidence="4">
    <location>
        <begin position="889"/>
        <end position="954"/>
    </location>
</feature>
<dbReference type="InterPro" id="IPR000792">
    <property type="entry name" value="Tscrpt_reg_LuxR_C"/>
</dbReference>
<dbReference type="GO" id="GO:0006355">
    <property type="term" value="P:regulation of DNA-templated transcription"/>
    <property type="evidence" value="ECO:0007669"/>
    <property type="project" value="InterPro"/>
</dbReference>
<accession>W5VGJ1</accession>
<reference evidence="5" key="1">
    <citation type="journal article" date="2014" name="Proc. Natl. Acad. Sci. U.S.A.">
        <title>Direct cloning and refactoring of a silent lipopeptide biosynthetic gene cluster yields the antibiotic taromycin A.</title>
        <authorList>
            <person name="Yamanaka K."/>
            <person name="Reynolds K.A."/>
            <person name="Kersten R.D."/>
            <person name="Ryan K.S."/>
            <person name="Gonzalez D.J."/>
            <person name="Nizet V."/>
            <person name="Dorrestein P.C."/>
            <person name="Moore B.S."/>
        </authorList>
    </citation>
    <scope>NUCLEOTIDE SEQUENCE</scope>
    <source>
        <strain evidence="5">CNQ490</strain>
    </source>
</reference>
<dbReference type="PROSITE" id="PS50043">
    <property type="entry name" value="HTH_LUXR_2"/>
    <property type="match status" value="1"/>
</dbReference>
<dbReference type="Gene3D" id="1.25.40.10">
    <property type="entry name" value="Tetratricopeptide repeat domain"/>
    <property type="match status" value="1"/>
</dbReference>
<keyword evidence="2" id="KW-0067">ATP-binding</keyword>
<evidence type="ECO:0000256" key="3">
    <source>
        <dbReference type="SAM" id="MobiDB-lite"/>
    </source>
</evidence>
<dbReference type="InterPro" id="IPR036388">
    <property type="entry name" value="WH-like_DNA-bd_sf"/>
</dbReference>
<dbReference type="GO" id="GO:0005524">
    <property type="term" value="F:ATP binding"/>
    <property type="evidence" value="ECO:0007669"/>
    <property type="project" value="UniProtKB-KW"/>
</dbReference>
<dbReference type="AlphaFoldDB" id="W5VGJ1"/>
<dbReference type="InterPro" id="IPR027417">
    <property type="entry name" value="P-loop_NTPase"/>
</dbReference>
<evidence type="ECO:0000313" key="5">
    <source>
        <dbReference type="EMBL" id="AHH53518.1"/>
    </source>
</evidence>
<organism evidence="5">
    <name type="scientific">Saccharomonospora piscinae</name>
    <dbReference type="NCBI Taxonomy" id="687388"/>
    <lineage>
        <taxon>Bacteria</taxon>
        <taxon>Bacillati</taxon>
        <taxon>Actinomycetota</taxon>
        <taxon>Actinomycetes</taxon>
        <taxon>Pseudonocardiales</taxon>
        <taxon>Pseudonocardiaceae</taxon>
        <taxon>Saccharomonospora</taxon>
    </lineage>
</organism>
<evidence type="ECO:0000259" key="4">
    <source>
        <dbReference type="PROSITE" id="PS50043"/>
    </source>
</evidence>
<feature type="region of interest" description="Disordered" evidence="3">
    <location>
        <begin position="117"/>
        <end position="143"/>
    </location>
</feature>
<dbReference type="CDD" id="cd06170">
    <property type="entry name" value="LuxR_C_like"/>
    <property type="match status" value="1"/>
</dbReference>
<dbReference type="Gene3D" id="1.10.10.10">
    <property type="entry name" value="Winged helix-like DNA-binding domain superfamily/Winged helix DNA-binding domain"/>
    <property type="match status" value="1"/>
</dbReference>
<dbReference type="SUPFAM" id="SSF46894">
    <property type="entry name" value="C-terminal effector domain of the bipartite response regulators"/>
    <property type="match status" value="1"/>
</dbReference>